<dbReference type="AlphaFoldDB" id="E6QDU8"/>
<evidence type="ECO:0000313" key="1">
    <source>
        <dbReference type="EMBL" id="CBI05374.1"/>
    </source>
</evidence>
<sequence>MVFVNESADAVAIGVNQSKSSFGRRGHRLLHVKKGNPESP</sequence>
<comment type="caution">
    <text evidence="1">The sequence shown here is derived from an EMBL/GenBank/DDBJ whole genome shotgun (WGS) entry which is preliminary data.</text>
</comment>
<accession>E6QDU8</accession>
<organism evidence="1">
    <name type="scientific">mine drainage metagenome</name>
    <dbReference type="NCBI Taxonomy" id="410659"/>
    <lineage>
        <taxon>unclassified sequences</taxon>
        <taxon>metagenomes</taxon>
        <taxon>ecological metagenomes</taxon>
    </lineage>
</organism>
<name>E6QDU8_9ZZZZ</name>
<reference evidence="1" key="1">
    <citation type="submission" date="2009-10" db="EMBL/GenBank/DDBJ databases">
        <title>Diversity of trophic interactions inside an arsenic-rich microbial ecosystem.</title>
        <authorList>
            <person name="Bertin P.N."/>
            <person name="Heinrich-Salmeron A."/>
            <person name="Pelletier E."/>
            <person name="Goulhen-Chollet F."/>
            <person name="Arsene-Ploetze F."/>
            <person name="Gallien S."/>
            <person name="Calteau A."/>
            <person name="Vallenet D."/>
            <person name="Casiot C."/>
            <person name="Chane-Woon-Ming B."/>
            <person name="Giloteaux L."/>
            <person name="Barakat M."/>
            <person name="Bonnefoy V."/>
            <person name="Bruneel O."/>
            <person name="Chandler M."/>
            <person name="Cleiss J."/>
            <person name="Duran R."/>
            <person name="Elbaz-Poulichet F."/>
            <person name="Fonknechten N."/>
            <person name="Lauga B."/>
            <person name="Mornico D."/>
            <person name="Ortet P."/>
            <person name="Schaeffer C."/>
            <person name="Siguier P."/>
            <person name="Alexander Thil Smith A."/>
            <person name="Van Dorsselaer A."/>
            <person name="Weissenbach J."/>
            <person name="Medigue C."/>
            <person name="Le Paslier D."/>
        </authorList>
    </citation>
    <scope>NUCLEOTIDE SEQUENCE</scope>
</reference>
<dbReference type="EMBL" id="CABP01000110">
    <property type="protein sequence ID" value="CBI05374.1"/>
    <property type="molecule type" value="Genomic_DNA"/>
</dbReference>
<proteinExistence type="predicted"/>
<protein>
    <submittedName>
        <fullName evidence="1">Uncharacterized protein</fullName>
    </submittedName>
</protein>
<gene>
    <name evidence="1" type="ORF">CARN5_1154</name>
</gene>